<dbReference type="CDD" id="cd01949">
    <property type="entry name" value="GGDEF"/>
    <property type="match status" value="1"/>
</dbReference>
<sequence>MSAELITAYRSFNKILKRLPVDKSLADMLSQVIELTEETFNSRQTSIFLYDDNEKKFTPFINKDSHSICNERFMVNPAQIHFEHICAKNKLIISENITSTNEYREYYSLKTINNFNFCYGQPILSSQNKILGIIYSHCPHHSSMTDNECELLDMAATVCSISIEKNIKEQELDYLASYDFLTNIWNRRAFYHQINQAIINIKRKNEYLIIFYLDINKFKMINDKYGHHFGDRILKKYASKLRKISNDTTGVARLGGDEFIVYSEVSTLVDANIKKREVLSELQQIEIDGVSITASIGSYCIHSKNINNTNIDSLIHNADMSMYSNKHLSRPC</sequence>
<keyword evidence="2" id="KW-0548">Nucleotidyltransferase</keyword>
<dbReference type="InterPro" id="IPR029016">
    <property type="entry name" value="GAF-like_dom_sf"/>
</dbReference>
<organism evidence="2 3">
    <name type="scientific">Photobacterium piscicola</name>
    <dbReference type="NCBI Taxonomy" id="1378299"/>
    <lineage>
        <taxon>Bacteria</taxon>
        <taxon>Pseudomonadati</taxon>
        <taxon>Pseudomonadota</taxon>
        <taxon>Gammaproteobacteria</taxon>
        <taxon>Vibrionales</taxon>
        <taxon>Vibrionaceae</taxon>
        <taxon>Photobacterium</taxon>
    </lineage>
</organism>
<dbReference type="PANTHER" id="PTHR46663:SF2">
    <property type="entry name" value="GGDEF DOMAIN-CONTAINING PROTEIN"/>
    <property type="match status" value="1"/>
</dbReference>
<dbReference type="InterPro" id="IPR052163">
    <property type="entry name" value="DGC-Regulatory_Protein"/>
</dbReference>
<dbReference type="EC" id="2.7.7.65" evidence="2"/>
<dbReference type="Gene3D" id="3.30.450.40">
    <property type="match status" value="1"/>
</dbReference>
<dbReference type="Pfam" id="PF01590">
    <property type="entry name" value="GAF"/>
    <property type="match status" value="1"/>
</dbReference>
<keyword evidence="2" id="KW-0808">Transferase</keyword>
<proteinExistence type="predicted"/>
<dbReference type="GO" id="GO:0052621">
    <property type="term" value="F:diguanylate cyclase activity"/>
    <property type="evidence" value="ECO:0007669"/>
    <property type="project" value="UniProtKB-EC"/>
</dbReference>
<dbReference type="Gene3D" id="3.30.70.270">
    <property type="match status" value="1"/>
</dbReference>
<dbReference type="OrthoDB" id="9812358at2"/>
<dbReference type="NCBIfam" id="TIGR00254">
    <property type="entry name" value="GGDEF"/>
    <property type="match status" value="1"/>
</dbReference>
<evidence type="ECO:0000313" key="2">
    <source>
        <dbReference type="EMBL" id="SKC31159.1"/>
    </source>
</evidence>
<dbReference type="InterPro" id="IPR043128">
    <property type="entry name" value="Rev_trsase/Diguanyl_cyclase"/>
</dbReference>
<dbReference type="InterPro" id="IPR003018">
    <property type="entry name" value="GAF"/>
</dbReference>
<dbReference type="SUPFAM" id="SSF55781">
    <property type="entry name" value="GAF domain-like"/>
    <property type="match status" value="1"/>
</dbReference>
<dbReference type="RefSeq" id="WP_080155978.1">
    <property type="nucleotide sequence ID" value="NZ_FUZI01000001.1"/>
</dbReference>
<dbReference type="SMART" id="SM00267">
    <property type="entry name" value="GGDEF"/>
    <property type="match status" value="1"/>
</dbReference>
<evidence type="ECO:0000259" key="1">
    <source>
        <dbReference type="PROSITE" id="PS50887"/>
    </source>
</evidence>
<evidence type="ECO:0000313" key="3">
    <source>
        <dbReference type="Proteomes" id="UP000189966"/>
    </source>
</evidence>
<dbReference type="PANTHER" id="PTHR46663">
    <property type="entry name" value="DIGUANYLATE CYCLASE DGCT-RELATED"/>
    <property type="match status" value="1"/>
</dbReference>
<dbReference type="Proteomes" id="UP000189966">
    <property type="component" value="Unassembled WGS sequence"/>
</dbReference>
<dbReference type="InterPro" id="IPR029787">
    <property type="entry name" value="Nucleotide_cyclase"/>
</dbReference>
<dbReference type="AlphaFoldDB" id="A0A1T5HWG6"/>
<accession>A0A1T5HWG6</accession>
<dbReference type="EMBL" id="FUZI01000001">
    <property type="protein sequence ID" value="SKC31159.1"/>
    <property type="molecule type" value="Genomic_DNA"/>
</dbReference>
<name>A0A1T5HWG6_9GAMM</name>
<protein>
    <submittedName>
        <fullName evidence="2">Putative diguanylate cyclase YeaP</fullName>
        <ecNumber evidence="2">2.7.7.65</ecNumber>
    </submittedName>
</protein>
<dbReference type="Pfam" id="PF00990">
    <property type="entry name" value="GGDEF"/>
    <property type="match status" value="1"/>
</dbReference>
<dbReference type="InterPro" id="IPR000160">
    <property type="entry name" value="GGDEF_dom"/>
</dbReference>
<reference evidence="2 3" key="1">
    <citation type="submission" date="2017-02" db="EMBL/GenBank/DDBJ databases">
        <authorList>
            <person name="Peterson S.W."/>
        </authorList>
    </citation>
    <scope>NUCLEOTIDE SEQUENCE [LARGE SCALE GENOMIC DNA]</scope>
    <source>
        <strain evidence="3">type strain: NCCB 100098</strain>
    </source>
</reference>
<dbReference type="SUPFAM" id="SSF55073">
    <property type="entry name" value="Nucleotide cyclase"/>
    <property type="match status" value="1"/>
</dbReference>
<dbReference type="PROSITE" id="PS50887">
    <property type="entry name" value="GGDEF"/>
    <property type="match status" value="1"/>
</dbReference>
<feature type="domain" description="GGDEF" evidence="1">
    <location>
        <begin position="206"/>
        <end position="332"/>
    </location>
</feature>
<gene>
    <name evidence="2" type="primary">yeaP</name>
    <name evidence="2" type="ORF">CZ809_00637</name>
</gene>